<keyword evidence="2" id="KW-0158">Chromosome</keyword>
<protein>
    <recommendedName>
        <fullName evidence="5">Telomeric single stranded DNA binding POT1/Cdc13 domain-containing protein</fullName>
    </recommendedName>
</protein>
<proteinExistence type="predicted"/>
<dbReference type="PANTHER" id="PTHR14513">
    <property type="entry name" value="PROTECTION OF TELOMERES 1"/>
    <property type="match status" value="1"/>
</dbReference>
<dbReference type="EMBL" id="KV417549">
    <property type="protein sequence ID" value="KZP21162.1"/>
    <property type="molecule type" value="Genomic_DNA"/>
</dbReference>
<dbReference type="SUPFAM" id="SSF50249">
    <property type="entry name" value="Nucleic acid-binding proteins"/>
    <property type="match status" value="1"/>
</dbReference>
<evidence type="ECO:0000256" key="2">
    <source>
        <dbReference type="ARBA" id="ARBA00022454"/>
    </source>
</evidence>
<comment type="subcellular location">
    <subcellularLocation>
        <location evidence="1">Chromosome</location>
        <location evidence="1">Telomere</location>
    </subcellularLocation>
</comment>
<gene>
    <name evidence="6" type="ORF">FIBSPDRAFT_519873</name>
</gene>
<dbReference type="GO" id="GO:0098505">
    <property type="term" value="F:G-rich strand telomeric DNA binding"/>
    <property type="evidence" value="ECO:0007669"/>
    <property type="project" value="TreeGrafter"/>
</dbReference>
<evidence type="ECO:0000313" key="7">
    <source>
        <dbReference type="Proteomes" id="UP000076532"/>
    </source>
</evidence>
<organism evidence="6 7">
    <name type="scientific">Athelia psychrophila</name>
    <dbReference type="NCBI Taxonomy" id="1759441"/>
    <lineage>
        <taxon>Eukaryota</taxon>
        <taxon>Fungi</taxon>
        <taxon>Dikarya</taxon>
        <taxon>Basidiomycota</taxon>
        <taxon>Agaricomycotina</taxon>
        <taxon>Agaricomycetes</taxon>
        <taxon>Agaricomycetidae</taxon>
        <taxon>Atheliales</taxon>
        <taxon>Atheliaceae</taxon>
        <taxon>Athelia</taxon>
    </lineage>
</organism>
<sequence length="353" mass="38653">MESEILSQGLNDMHLGLHRAAEATLQYRTGGDYTHIADIEPGSGSINIMAIVTSIGQVKRSINNDWCRSLTIVDPSTFDISNNIRSNGVLLNCFSERYPEWLPSPNVNDVIILRGTKFSTFNGQLRGVGYKDKLQWAIYDRHLQNIHHGDRGMALATQALGNGLGKSFSPFHQTVGTAEAEQCVRLLTCWEECLGTTAAQLGAMHDGAHQQITGGTVLATSGRTHNLISEASPDIEPKGFMDCTVEVVSNGSKSQMNPGVHCVFVTDYSPNPVIGDYFSTPELSDRVMLVELSDRAIGLLHAMARGSFWFLRNLRVKVGDSGLWEGRLREQSGSRQLSASDTTQEPYLQALLG</sequence>
<dbReference type="Proteomes" id="UP000076532">
    <property type="component" value="Unassembled WGS sequence"/>
</dbReference>
<evidence type="ECO:0000256" key="1">
    <source>
        <dbReference type="ARBA" id="ARBA00004574"/>
    </source>
</evidence>
<evidence type="ECO:0000259" key="5">
    <source>
        <dbReference type="Pfam" id="PF02765"/>
    </source>
</evidence>
<dbReference type="AlphaFoldDB" id="A0A166JSC4"/>
<dbReference type="InterPro" id="IPR012340">
    <property type="entry name" value="NA-bd_OB-fold"/>
</dbReference>
<feature type="domain" description="Telomeric single stranded DNA binding POT1/Cdc13" evidence="5">
    <location>
        <begin position="34"/>
        <end position="144"/>
    </location>
</feature>
<dbReference type="GO" id="GO:0016233">
    <property type="term" value="P:telomere capping"/>
    <property type="evidence" value="ECO:0007669"/>
    <property type="project" value="TreeGrafter"/>
</dbReference>
<reference evidence="6 7" key="1">
    <citation type="journal article" date="2016" name="Mol. Biol. Evol.">
        <title>Comparative Genomics of Early-Diverging Mushroom-Forming Fungi Provides Insights into the Origins of Lignocellulose Decay Capabilities.</title>
        <authorList>
            <person name="Nagy L.G."/>
            <person name="Riley R."/>
            <person name="Tritt A."/>
            <person name="Adam C."/>
            <person name="Daum C."/>
            <person name="Floudas D."/>
            <person name="Sun H."/>
            <person name="Yadav J.S."/>
            <person name="Pangilinan J."/>
            <person name="Larsson K.H."/>
            <person name="Matsuura K."/>
            <person name="Barry K."/>
            <person name="Labutti K."/>
            <person name="Kuo R."/>
            <person name="Ohm R.A."/>
            <person name="Bhattacharya S.S."/>
            <person name="Shirouzu T."/>
            <person name="Yoshinaga Y."/>
            <person name="Martin F.M."/>
            <person name="Grigoriev I.V."/>
            <person name="Hibbett D.S."/>
        </authorList>
    </citation>
    <scope>NUCLEOTIDE SEQUENCE [LARGE SCALE GENOMIC DNA]</scope>
    <source>
        <strain evidence="6 7">CBS 109695</strain>
    </source>
</reference>
<dbReference type="PANTHER" id="PTHR14513:SF0">
    <property type="entry name" value="PROTECTION OF TELOMERES PROTEIN 1"/>
    <property type="match status" value="1"/>
</dbReference>
<evidence type="ECO:0000256" key="4">
    <source>
        <dbReference type="ARBA" id="ARBA00023125"/>
    </source>
</evidence>
<dbReference type="STRING" id="436010.A0A166JSC4"/>
<dbReference type="GO" id="GO:0000783">
    <property type="term" value="C:nuclear telomere cap complex"/>
    <property type="evidence" value="ECO:0007669"/>
    <property type="project" value="TreeGrafter"/>
</dbReference>
<dbReference type="GO" id="GO:0032210">
    <property type="term" value="P:regulation of telomere maintenance via telomerase"/>
    <property type="evidence" value="ECO:0007669"/>
    <property type="project" value="TreeGrafter"/>
</dbReference>
<dbReference type="InterPro" id="IPR011564">
    <property type="entry name" value="Telomer_end-bd_POT1/Cdc13"/>
</dbReference>
<dbReference type="OrthoDB" id="2186770at2759"/>
<evidence type="ECO:0000313" key="6">
    <source>
        <dbReference type="EMBL" id="KZP21162.1"/>
    </source>
</evidence>
<dbReference type="Gene3D" id="2.40.50.140">
    <property type="entry name" value="Nucleic acid-binding proteins"/>
    <property type="match status" value="2"/>
</dbReference>
<keyword evidence="4" id="KW-0238">DNA-binding</keyword>
<dbReference type="Pfam" id="PF02765">
    <property type="entry name" value="POT1"/>
    <property type="match status" value="1"/>
</dbReference>
<evidence type="ECO:0000256" key="3">
    <source>
        <dbReference type="ARBA" id="ARBA00022895"/>
    </source>
</evidence>
<accession>A0A166JSC4</accession>
<keyword evidence="7" id="KW-1185">Reference proteome</keyword>
<dbReference type="InterPro" id="IPR028389">
    <property type="entry name" value="POT1"/>
</dbReference>
<keyword evidence="3" id="KW-0779">Telomere</keyword>
<dbReference type="GO" id="GO:0010521">
    <property type="term" value="F:telomerase inhibitor activity"/>
    <property type="evidence" value="ECO:0007669"/>
    <property type="project" value="TreeGrafter"/>
</dbReference>
<name>A0A166JSC4_9AGAM</name>